<dbReference type="STRING" id="1612308.SAMN05444581_10165"/>
<dbReference type="AlphaFoldDB" id="A0A1I3VSE0"/>
<keyword evidence="2" id="KW-1185">Reference proteome</keyword>
<organism evidence="1 2">
    <name type="scientific">Methylocapsa palsarum</name>
    <dbReference type="NCBI Taxonomy" id="1612308"/>
    <lineage>
        <taxon>Bacteria</taxon>
        <taxon>Pseudomonadati</taxon>
        <taxon>Pseudomonadota</taxon>
        <taxon>Alphaproteobacteria</taxon>
        <taxon>Hyphomicrobiales</taxon>
        <taxon>Beijerinckiaceae</taxon>
        <taxon>Methylocapsa</taxon>
    </lineage>
</organism>
<dbReference type="Pfam" id="PF13591">
    <property type="entry name" value="MerR_2"/>
    <property type="match status" value="1"/>
</dbReference>
<gene>
    <name evidence="1" type="ORF">SAMN05444581_10165</name>
</gene>
<accession>A0A1I3VSE0</accession>
<protein>
    <submittedName>
        <fullName evidence="1">Chaperone modulatory protein CbpM</fullName>
    </submittedName>
</protein>
<reference evidence="1 2" key="1">
    <citation type="submission" date="2016-10" db="EMBL/GenBank/DDBJ databases">
        <authorList>
            <person name="de Groot N.N."/>
        </authorList>
    </citation>
    <scope>NUCLEOTIDE SEQUENCE [LARGE SCALE GENOMIC DNA]</scope>
    <source>
        <strain evidence="1 2">NE2</strain>
    </source>
</reference>
<name>A0A1I3VSE0_9HYPH</name>
<sequence length="93" mass="10839">MIDRDQFLARTRLEIETLEIWIRDEWLVPHRSEAGATFSDADVARARLINDLRQDLGVNDEAVPVVLHLIDQIHGLRRTLRALLDEARDQTKR</sequence>
<evidence type="ECO:0000313" key="2">
    <source>
        <dbReference type="Proteomes" id="UP000198755"/>
    </source>
</evidence>
<dbReference type="Gene3D" id="1.10.1660.10">
    <property type="match status" value="1"/>
</dbReference>
<dbReference type="EMBL" id="FOSN01000001">
    <property type="protein sequence ID" value="SFJ98102.1"/>
    <property type="molecule type" value="Genomic_DNA"/>
</dbReference>
<dbReference type="Proteomes" id="UP000198755">
    <property type="component" value="Unassembled WGS sequence"/>
</dbReference>
<evidence type="ECO:0000313" key="1">
    <source>
        <dbReference type="EMBL" id="SFJ98102.1"/>
    </source>
</evidence>
<dbReference type="RefSeq" id="WP_244532010.1">
    <property type="nucleotide sequence ID" value="NZ_FOSN01000001.1"/>
</dbReference>
<proteinExistence type="predicted"/>